<feature type="compositionally biased region" description="Low complexity" evidence="1">
    <location>
        <begin position="111"/>
        <end position="126"/>
    </location>
</feature>
<dbReference type="AlphaFoldDB" id="A0A1E1KYS4"/>
<dbReference type="OrthoDB" id="3562279at2759"/>
<dbReference type="EMBL" id="FJUX01000062">
    <property type="protein sequence ID" value="CZT03421.1"/>
    <property type="molecule type" value="Genomic_DNA"/>
</dbReference>
<organism evidence="2 3">
    <name type="scientific">Rhynchosporium agropyri</name>
    <dbReference type="NCBI Taxonomy" id="914238"/>
    <lineage>
        <taxon>Eukaryota</taxon>
        <taxon>Fungi</taxon>
        <taxon>Dikarya</taxon>
        <taxon>Ascomycota</taxon>
        <taxon>Pezizomycotina</taxon>
        <taxon>Leotiomycetes</taxon>
        <taxon>Helotiales</taxon>
        <taxon>Ploettnerulaceae</taxon>
        <taxon>Rhynchosporium</taxon>
    </lineage>
</organism>
<evidence type="ECO:0000313" key="2">
    <source>
        <dbReference type="EMBL" id="CZT03421.1"/>
    </source>
</evidence>
<accession>A0A1E1KYS4</accession>
<proteinExistence type="predicted"/>
<gene>
    <name evidence="2" type="ORF">RAG0_10178</name>
</gene>
<feature type="region of interest" description="Disordered" evidence="1">
    <location>
        <begin position="18"/>
        <end position="43"/>
    </location>
</feature>
<dbReference type="Proteomes" id="UP000178912">
    <property type="component" value="Unassembled WGS sequence"/>
</dbReference>
<feature type="region of interest" description="Disordered" evidence="1">
    <location>
        <begin position="94"/>
        <end position="128"/>
    </location>
</feature>
<evidence type="ECO:0000256" key="1">
    <source>
        <dbReference type="SAM" id="MobiDB-lite"/>
    </source>
</evidence>
<name>A0A1E1KYS4_9HELO</name>
<keyword evidence="3" id="KW-1185">Reference proteome</keyword>
<sequence>MVYPPYISYDERAAYERRYRSGNHSRHSSSSSSISTSSDTSVSYNHNSVAPPLYSYTDYASVDQKPLPLLPASRCNRSESGGERRVTFVVQKPLPPLPLKMRQDGGVRDYASQGRSRSSSSASEKSAMGECAWWTKEFFGKPS</sequence>
<protein>
    <submittedName>
        <fullName evidence="2">Uncharacterized protein</fullName>
    </submittedName>
</protein>
<reference evidence="3" key="1">
    <citation type="submission" date="2016-03" db="EMBL/GenBank/DDBJ databases">
        <authorList>
            <person name="Guldener U."/>
        </authorList>
    </citation>
    <scope>NUCLEOTIDE SEQUENCE [LARGE SCALE GENOMIC DNA]</scope>
    <source>
        <strain evidence="3">04CH-RAC-A.6.1</strain>
    </source>
</reference>
<evidence type="ECO:0000313" key="3">
    <source>
        <dbReference type="Proteomes" id="UP000178912"/>
    </source>
</evidence>
<feature type="compositionally biased region" description="Low complexity" evidence="1">
    <location>
        <begin position="28"/>
        <end position="43"/>
    </location>
</feature>